<name>A0A5C7C0L8_SERMA</name>
<feature type="region of interest" description="Disordered" evidence="4">
    <location>
        <begin position="119"/>
        <end position="139"/>
    </location>
</feature>
<feature type="region of interest" description="Disordered" evidence="4">
    <location>
        <begin position="220"/>
        <end position="249"/>
    </location>
</feature>
<dbReference type="AlphaFoldDB" id="A0A5C7C0L8"/>
<protein>
    <submittedName>
        <fullName evidence="8">PilN family type IVB pilus formation outer membrane protein</fullName>
    </submittedName>
</protein>
<evidence type="ECO:0000256" key="2">
    <source>
        <dbReference type="ARBA" id="ARBA00022729"/>
    </source>
</evidence>
<feature type="domain" description="Type II/III secretion system secretin-like" evidence="6">
    <location>
        <begin position="378"/>
        <end position="548"/>
    </location>
</feature>
<dbReference type="InterPro" id="IPR013359">
    <property type="entry name" value="Pilus_4B_PilN"/>
</dbReference>
<dbReference type="GO" id="GO:0009297">
    <property type="term" value="P:pilus assembly"/>
    <property type="evidence" value="ECO:0007669"/>
    <property type="project" value="InterPro"/>
</dbReference>
<feature type="chain" id="PRO_5023039223" evidence="5">
    <location>
        <begin position="26"/>
        <end position="549"/>
    </location>
</feature>
<dbReference type="PANTHER" id="PTHR30332:SF24">
    <property type="entry name" value="SECRETIN GSPD-RELATED"/>
    <property type="match status" value="1"/>
</dbReference>
<feature type="signal peptide" evidence="5">
    <location>
        <begin position="1"/>
        <end position="25"/>
    </location>
</feature>
<keyword evidence="3" id="KW-0472">Membrane</keyword>
<dbReference type="Pfam" id="PF07655">
    <property type="entry name" value="Secretin_N_2"/>
    <property type="match status" value="1"/>
</dbReference>
<accession>A0A5C7C0L8</accession>
<proteinExistence type="predicted"/>
<evidence type="ECO:0000256" key="5">
    <source>
        <dbReference type="SAM" id="SignalP"/>
    </source>
</evidence>
<dbReference type="EMBL" id="VOUQ01000015">
    <property type="protein sequence ID" value="TXE28322.1"/>
    <property type="molecule type" value="Genomic_DNA"/>
</dbReference>
<dbReference type="GO" id="GO:0019867">
    <property type="term" value="C:outer membrane"/>
    <property type="evidence" value="ECO:0007669"/>
    <property type="project" value="InterPro"/>
</dbReference>
<sequence>MNKHLSLTGAAAALCLLLAGCSTLTKVGETDRQIQQTEGQANRHMATLQKGGVVRDLSSQWINPVPLGGQGNTAEQLPPCAVAINRPGSVSLADIGAFISQRCHLPVVVTPDAQAMLQPAAGGGKTESMSGSIPPPDAGGMVPLASLGTAGMAGPGRRVVSSGASLQGVLWQGALSGLLDNITTRLGLSWRYEQGHIAIFWLDTRTFPVMFMDSTASFSSRTLSGTTTSAGSNGGGSSGGISGDNNTSQTTEMSIKSGLYADVSASVKSMLTPVTGRMNLSAGVLTVTDTPRVLDAIGRYLDDRNKELNRQVVLNVQVYSVEKRNQDQLGIDWNAVFNSGSVKLSLGNSFAGASADALNGGLTILDGKGKGSSAFIKALAEQANVSVMTSASSMTTNLSAVPIQVALQQDYADNVSTSDTANVGSTTSITKSTITTGFNMTVLPYLLPKSSQMELQFAINMSDDPTMRTFTAGDGKSSIELMKTRLKTFTQRVIMKSGQTLVLSGYQQLSDTADRQGVGSYTFFGLGGGANSERNKTQLVILITPVILG</sequence>
<dbReference type="InterPro" id="IPR004846">
    <property type="entry name" value="T2SS/T3SS_dom"/>
</dbReference>
<feature type="compositionally biased region" description="Gly residues" evidence="4">
    <location>
        <begin position="232"/>
        <end position="242"/>
    </location>
</feature>
<evidence type="ECO:0000313" key="9">
    <source>
        <dbReference type="Proteomes" id="UP000321126"/>
    </source>
</evidence>
<dbReference type="PROSITE" id="PS51257">
    <property type="entry name" value="PROKAR_LIPOPROTEIN"/>
    <property type="match status" value="1"/>
</dbReference>
<evidence type="ECO:0000256" key="1">
    <source>
        <dbReference type="ARBA" id="ARBA00004370"/>
    </source>
</evidence>
<dbReference type="PANTHER" id="PTHR30332">
    <property type="entry name" value="PROBABLE GENERAL SECRETION PATHWAY PROTEIN D"/>
    <property type="match status" value="1"/>
</dbReference>
<gene>
    <name evidence="8" type="ORF">FOT62_21370</name>
</gene>
<organism evidence="8 9">
    <name type="scientific">Serratia marcescens</name>
    <dbReference type="NCBI Taxonomy" id="615"/>
    <lineage>
        <taxon>Bacteria</taxon>
        <taxon>Pseudomonadati</taxon>
        <taxon>Pseudomonadota</taxon>
        <taxon>Gammaproteobacteria</taxon>
        <taxon>Enterobacterales</taxon>
        <taxon>Yersiniaceae</taxon>
        <taxon>Serratia</taxon>
    </lineage>
</organism>
<dbReference type="InterPro" id="IPR011514">
    <property type="entry name" value="Secretin_N_2"/>
</dbReference>
<dbReference type="RefSeq" id="WP_147882498.1">
    <property type="nucleotide sequence ID" value="NZ_VOUQ01000015.1"/>
</dbReference>
<comment type="caution">
    <text evidence="8">The sequence shown here is derived from an EMBL/GenBank/DDBJ whole genome shotgun (WGS) entry which is preliminary data.</text>
</comment>
<evidence type="ECO:0000313" key="8">
    <source>
        <dbReference type="EMBL" id="TXE28322.1"/>
    </source>
</evidence>
<reference evidence="8 9" key="1">
    <citation type="submission" date="2019-07" db="EMBL/GenBank/DDBJ databases">
        <title>Serratia strains were isolated from fresh produce.</title>
        <authorList>
            <person name="Cho G.-S."/>
            <person name="Stein M."/>
            <person name="Lee W."/>
            <person name="Suh S.H."/>
            <person name="Franz C.M.A.P."/>
        </authorList>
    </citation>
    <scope>NUCLEOTIDE SEQUENCE [LARGE SCALE GENOMIC DNA]</scope>
    <source>
        <strain evidence="8 9">S16</strain>
    </source>
</reference>
<comment type="subcellular location">
    <subcellularLocation>
        <location evidence="1">Membrane</location>
    </subcellularLocation>
</comment>
<feature type="domain" description="Secretin N-terminal" evidence="7">
    <location>
        <begin position="204"/>
        <end position="282"/>
    </location>
</feature>
<dbReference type="Pfam" id="PF00263">
    <property type="entry name" value="Secretin"/>
    <property type="match status" value="1"/>
</dbReference>
<dbReference type="InterPro" id="IPR050810">
    <property type="entry name" value="Bact_Secretion_Sys_Channel"/>
</dbReference>
<dbReference type="Proteomes" id="UP000321126">
    <property type="component" value="Unassembled WGS sequence"/>
</dbReference>
<dbReference type="NCBIfam" id="TIGR02520">
    <property type="entry name" value="pilus_B_mal_scr"/>
    <property type="match status" value="1"/>
</dbReference>
<evidence type="ECO:0000256" key="3">
    <source>
        <dbReference type="ARBA" id="ARBA00023136"/>
    </source>
</evidence>
<evidence type="ECO:0000256" key="4">
    <source>
        <dbReference type="SAM" id="MobiDB-lite"/>
    </source>
</evidence>
<keyword evidence="2 5" id="KW-0732">Signal</keyword>
<evidence type="ECO:0000259" key="7">
    <source>
        <dbReference type="Pfam" id="PF07655"/>
    </source>
</evidence>
<dbReference type="GO" id="GO:0009306">
    <property type="term" value="P:protein secretion"/>
    <property type="evidence" value="ECO:0007669"/>
    <property type="project" value="InterPro"/>
</dbReference>
<feature type="compositionally biased region" description="Low complexity" evidence="4">
    <location>
        <begin position="220"/>
        <end position="231"/>
    </location>
</feature>
<evidence type="ECO:0000259" key="6">
    <source>
        <dbReference type="Pfam" id="PF00263"/>
    </source>
</evidence>